<evidence type="ECO:0000256" key="1">
    <source>
        <dbReference type="SAM" id="MobiDB-lite"/>
    </source>
</evidence>
<protein>
    <submittedName>
        <fullName evidence="2">Uncharacterized protein</fullName>
    </submittedName>
</protein>
<dbReference type="EMBL" id="QPFP01000045">
    <property type="protein sequence ID" value="TEB26812.1"/>
    <property type="molecule type" value="Genomic_DNA"/>
</dbReference>
<comment type="caution">
    <text evidence="2">The sequence shown here is derived from an EMBL/GenBank/DDBJ whole genome shotgun (WGS) entry which is preliminary data.</text>
</comment>
<keyword evidence="3" id="KW-1185">Reference proteome</keyword>
<sequence>MTPDIPITTYSRVLRGSLTPTFRGVTHRCLQPTPSSTPRPDRRNLNYNGSPCFVRSETAGVQAPFGKIKEHIARVPQTSWDCRGVYGLTDRELTLYCRAGEDRQWRDFVGGYDRDLQVHVGATVISASHFKRAAATGVLGCGRLSTLQKEPLGHWGVTGASRIPRCCKLVIHRREAKHLRQAG</sequence>
<reference evidence="2 3" key="1">
    <citation type="journal article" date="2019" name="Nat. Ecol. Evol.">
        <title>Megaphylogeny resolves global patterns of mushroom evolution.</title>
        <authorList>
            <person name="Varga T."/>
            <person name="Krizsan K."/>
            <person name="Foldi C."/>
            <person name="Dima B."/>
            <person name="Sanchez-Garcia M."/>
            <person name="Sanchez-Ramirez S."/>
            <person name="Szollosi G.J."/>
            <person name="Szarkandi J.G."/>
            <person name="Papp V."/>
            <person name="Albert L."/>
            <person name="Andreopoulos W."/>
            <person name="Angelini C."/>
            <person name="Antonin V."/>
            <person name="Barry K.W."/>
            <person name="Bougher N.L."/>
            <person name="Buchanan P."/>
            <person name="Buyck B."/>
            <person name="Bense V."/>
            <person name="Catcheside P."/>
            <person name="Chovatia M."/>
            <person name="Cooper J."/>
            <person name="Damon W."/>
            <person name="Desjardin D."/>
            <person name="Finy P."/>
            <person name="Geml J."/>
            <person name="Haridas S."/>
            <person name="Hughes K."/>
            <person name="Justo A."/>
            <person name="Karasinski D."/>
            <person name="Kautmanova I."/>
            <person name="Kiss B."/>
            <person name="Kocsube S."/>
            <person name="Kotiranta H."/>
            <person name="LaButti K.M."/>
            <person name="Lechner B.E."/>
            <person name="Liimatainen K."/>
            <person name="Lipzen A."/>
            <person name="Lukacs Z."/>
            <person name="Mihaltcheva S."/>
            <person name="Morgado L.N."/>
            <person name="Niskanen T."/>
            <person name="Noordeloos M.E."/>
            <person name="Ohm R.A."/>
            <person name="Ortiz-Santana B."/>
            <person name="Ovrebo C."/>
            <person name="Racz N."/>
            <person name="Riley R."/>
            <person name="Savchenko A."/>
            <person name="Shiryaev A."/>
            <person name="Soop K."/>
            <person name="Spirin V."/>
            <person name="Szebenyi C."/>
            <person name="Tomsovsky M."/>
            <person name="Tulloss R.E."/>
            <person name="Uehling J."/>
            <person name="Grigoriev I.V."/>
            <person name="Vagvolgyi C."/>
            <person name="Papp T."/>
            <person name="Martin F.M."/>
            <person name="Miettinen O."/>
            <person name="Hibbett D.S."/>
            <person name="Nagy L.G."/>
        </authorList>
    </citation>
    <scope>NUCLEOTIDE SEQUENCE [LARGE SCALE GENOMIC DNA]</scope>
    <source>
        <strain evidence="2 3">FP101781</strain>
    </source>
</reference>
<gene>
    <name evidence="2" type="ORF">FA13DRAFT_1737018</name>
</gene>
<dbReference type="Proteomes" id="UP000298030">
    <property type="component" value="Unassembled WGS sequence"/>
</dbReference>
<accession>A0A4Y7SY92</accession>
<feature type="region of interest" description="Disordered" evidence="1">
    <location>
        <begin position="27"/>
        <end position="46"/>
    </location>
</feature>
<name>A0A4Y7SY92_COPMI</name>
<proteinExistence type="predicted"/>
<dbReference type="AlphaFoldDB" id="A0A4Y7SY92"/>
<organism evidence="2 3">
    <name type="scientific">Coprinellus micaceus</name>
    <name type="common">Glistening ink-cap mushroom</name>
    <name type="synonym">Coprinus micaceus</name>
    <dbReference type="NCBI Taxonomy" id="71717"/>
    <lineage>
        <taxon>Eukaryota</taxon>
        <taxon>Fungi</taxon>
        <taxon>Dikarya</taxon>
        <taxon>Basidiomycota</taxon>
        <taxon>Agaricomycotina</taxon>
        <taxon>Agaricomycetes</taxon>
        <taxon>Agaricomycetidae</taxon>
        <taxon>Agaricales</taxon>
        <taxon>Agaricineae</taxon>
        <taxon>Psathyrellaceae</taxon>
        <taxon>Coprinellus</taxon>
    </lineage>
</organism>
<evidence type="ECO:0000313" key="3">
    <source>
        <dbReference type="Proteomes" id="UP000298030"/>
    </source>
</evidence>
<evidence type="ECO:0000313" key="2">
    <source>
        <dbReference type="EMBL" id="TEB26812.1"/>
    </source>
</evidence>